<dbReference type="InterPro" id="IPR026881">
    <property type="entry name" value="WYL_dom"/>
</dbReference>
<feature type="region of interest" description="Disordered" evidence="3">
    <location>
        <begin position="319"/>
        <end position="344"/>
    </location>
</feature>
<organism evidence="5 6">
    <name type="scientific">Amycolatopsis azurea DSM 43854</name>
    <dbReference type="NCBI Taxonomy" id="1238180"/>
    <lineage>
        <taxon>Bacteria</taxon>
        <taxon>Bacillati</taxon>
        <taxon>Actinomycetota</taxon>
        <taxon>Actinomycetes</taxon>
        <taxon>Pseudonocardiales</taxon>
        <taxon>Pseudonocardiaceae</taxon>
        <taxon>Amycolatopsis</taxon>
    </lineage>
</organism>
<dbReference type="PANTHER" id="PTHR34580:SF3">
    <property type="entry name" value="PROTEIN PAFB"/>
    <property type="match status" value="1"/>
</dbReference>
<dbReference type="Pfam" id="PF13280">
    <property type="entry name" value="WYL"/>
    <property type="match status" value="1"/>
</dbReference>
<proteinExistence type="predicted"/>
<dbReference type="SUPFAM" id="SSF46785">
    <property type="entry name" value="Winged helix' DNA-binding domain"/>
    <property type="match status" value="1"/>
</dbReference>
<reference evidence="5 6" key="1">
    <citation type="submission" date="2012-10" db="EMBL/GenBank/DDBJ databases">
        <title>Genome assembly of Amycolatopsis azurea DSM 43854.</title>
        <authorList>
            <person name="Khatri I."/>
            <person name="Kaur I."/>
            <person name="Subramanian S."/>
            <person name="Mayilraj S."/>
        </authorList>
    </citation>
    <scope>NUCLEOTIDE SEQUENCE [LARGE SCALE GENOMIC DNA]</scope>
    <source>
        <strain evidence="5 6">DSM 43854</strain>
    </source>
</reference>
<dbReference type="GO" id="GO:0003700">
    <property type="term" value="F:DNA-binding transcription factor activity"/>
    <property type="evidence" value="ECO:0007669"/>
    <property type="project" value="InterPro"/>
</dbReference>
<comment type="caution">
    <text evidence="5">The sequence shown here is derived from an EMBL/GenBank/DDBJ whole genome shotgun (WGS) entry which is preliminary data.</text>
</comment>
<feature type="domain" description="HTH deoR-type" evidence="4">
    <location>
        <begin position="4"/>
        <end position="69"/>
    </location>
</feature>
<name>M2QF96_9PSEU</name>
<evidence type="ECO:0000313" key="5">
    <source>
        <dbReference type="EMBL" id="EMD25406.1"/>
    </source>
</evidence>
<evidence type="ECO:0000313" key="6">
    <source>
        <dbReference type="Proteomes" id="UP000014137"/>
    </source>
</evidence>
<dbReference type="Pfam" id="PF08279">
    <property type="entry name" value="HTH_11"/>
    <property type="match status" value="1"/>
</dbReference>
<protein>
    <submittedName>
        <fullName evidence="5">Transcriptional regulator, DeoR family</fullName>
    </submittedName>
</protein>
<dbReference type="AlphaFoldDB" id="M2QF96"/>
<dbReference type="PIRSF" id="PIRSF016838">
    <property type="entry name" value="PafC"/>
    <property type="match status" value="1"/>
</dbReference>
<dbReference type="InterPro" id="IPR013196">
    <property type="entry name" value="HTH_11"/>
</dbReference>
<keyword evidence="2" id="KW-0804">Transcription</keyword>
<dbReference type="InterPro" id="IPR051534">
    <property type="entry name" value="CBASS_pafABC_assoc_protein"/>
</dbReference>
<dbReference type="PATRIC" id="fig|1238180.3.peg.4889"/>
<evidence type="ECO:0000259" key="4">
    <source>
        <dbReference type="PROSITE" id="PS51000"/>
    </source>
</evidence>
<evidence type="ECO:0000256" key="3">
    <source>
        <dbReference type="SAM" id="MobiDB-lite"/>
    </source>
</evidence>
<dbReference type="InterPro" id="IPR036390">
    <property type="entry name" value="WH_DNA-bd_sf"/>
</dbReference>
<sequence>MTAPRERMLRLLSLLQTGRAWPAAELATAMEVPPRTLRRDIDHLRGLGYPVESSRGPGGNYRLVAGAALPPLMLEHDEAIATVLGLRLAAAGGTGIDLTAESADRAAAKLRRVLPPALRRRTDAMLAAVEFGSGEQPRVTTGVLDVLAAAIAARRCLEFAYTAKDGPSSRTVEPMRLVQLGRRWYLYAWDLDRQDWRSFRLDRIASPKTTEVAFEPRELPIDDVAGHLQERFQSPKSLRITLTLDVGAGEAAARLHRVDGSFEALGEDRCRYVAYVDSFEWLAVVLTLTEIGFTVEDPPEFADHLARIGSRFLGLKRRDGATAGPASTSPAPSGSSCPSPGGAA</sequence>
<dbReference type="PROSITE" id="PS51000">
    <property type="entry name" value="HTH_DEOR_2"/>
    <property type="match status" value="1"/>
</dbReference>
<dbReference type="RefSeq" id="WP_005160689.1">
    <property type="nucleotide sequence ID" value="NZ_ANMG01000047.1"/>
</dbReference>
<dbReference type="InterPro" id="IPR036388">
    <property type="entry name" value="WH-like_DNA-bd_sf"/>
</dbReference>
<feature type="compositionally biased region" description="Low complexity" evidence="3">
    <location>
        <begin position="321"/>
        <end position="344"/>
    </location>
</feature>
<dbReference type="EMBL" id="ANMG01000047">
    <property type="protein sequence ID" value="EMD25406.1"/>
    <property type="molecule type" value="Genomic_DNA"/>
</dbReference>
<evidence type="ECO:0000256" key="2">
    <source>
        <dbReference type="ARBA" id="ARBA00023163"/>
    </source>
</evidence>
<gene>
    <name evidence="5" type="ORF">C791_4846</name>
</gene>
<dbReference type="InterPro" id="IPR028349">
    <property type="entry name" value="PafC-like"/>
</dbReference>
<evidence type="ECO:0000256" key="1">
    <source>
        <dbReference type="ARBA" id="ARBA00023015"/>
    </source>
</evidence>
<keyword evidence="1" id="KW-0805">Transcription regulation</keyword>
<dbReference type="InterPro" id="IPR001034">
    <property type="entry name" value="DeoR_HTH"/>
</dbReference>
<dbReference type="Proteomes" id="UP000014137">
    <property type="component" value="Unassembled WGS sequence"/>
</dbReference>
<accession>M2QF96</accession>
<dbReference type="PANTHER" id="PTHR34580">
    <property type="match status" value="1"/>
</dbReference>
<dbReference type="Gene3D" id="1.10.10.10">
    <property type="entry name" value="Winged helix-like DNA-binding domain superfamily/Winged helix DNA-binding domain"/>
    <property type="match status" value="1"/>
</dbReference>
<dbReference type="PROSITE" id="PS52050">
    <property type="entry name" value="WYL"/>
    <property type="match status" value="1"/>
</dbReference>